<proteinExistence type="inferred from homology"/>
<dbReference type="AlphaFoldDB" id="A0A0R3JTD3"/>
<organism evidence="11 12">
    <name type="scientific">Caloramator mitchellensis</name>
    <dbReference type="NCBI Taxonomy" id="908809"/>
    <lineage>
        <taxon>Bacteria</taxon>
        <taxon>Bacillati</taxon>
        <taxon>Bacillota</taxon>
        <taxon>Clostridia</taxon>
        <taxon>Eubacteriales</taxon>
        <taxon>Clostridiaceae</taxon>
        <taxon>Caloramator</taxon>
    </lineage>
</organism>
<keyword evidence="5" id="KW-0235">DNA replication</keyword>
<feature type="domain" description="DNA polymerase III delta N-terminal" evidence="9">
    <location>
        <begin position="32"/>
        <end position="135"/>
    </location>
</feature>
<evidence type="ECO:0000256" key="4">
    <source>
        <dbReference type="ARBA" id="ARBA00022695"/>
    </source>
</evidence>
<dbReference type="PANTHER" id="PTHR34388">
    <property type="entry name" value="DNA POLYMERASE III SUBUNIT DELTA"/>
    <property type="match status" value="1"/>
</dbReference>
<keyword evidence="4" id="KW-0548">Nucleotidyltransferase</keyword>
<keyword evidence="3" id="KW-0808">Transferase</keyword>
<evidence type="ECO:0000256" key="6">
    <source>
        <dbReference type="ARBA" id="ARBA00022932"/>
    </source>
</evidence>
<dbReference type="EC" id="2.7.7.7" evidence="1"/>
<feature type="domain" description="DNA polymerase III delta subunit-like C-terminal" evidence="10">
    <location>
        <begin position="215"/>
        <end position="340"/>
    </location>
</feature>
<keyword evidence="6" id="KW-0239">DNA-directed DNA polymerase</keyword>
<evidence type="ECO:0000259" key="9">
    <source>
        <dbReference type="Pfam" id="PF06144"/>
    </source>
</evidence>
<dbReference type="Pfam" id="PF06144">
    <property type="entry name" value="DNA_pol3_delta"/>
    <property type="match status" value="1"/>
</dbReference>
<comment type="catalytic activity">
    <reaction evidence="8">
        <text>DNA(n) + a 2'-deoxyribonucleoside 5'-triphosphate = DNA(n+1) + diphosphate</text>
        <dbReference type="Rhea" id="RHEA:22508"/>
        <dbReference type="Rhea" id="RHEA-COMP:17339"/>
        <dbReference type="Rhea" id="RHEA-COMP:17340"/>
        <dbReference type="ChEBI" id="CHEBI:33019"/>
        <dbReference type="ChEBI" id="CHEBI:61560"/>
        <dbReference type="ChEBI" id="CHEBI:173112"/>
        <dbReference type="EC" id="2.7.7.7"/>
    </reaction>
</comment>
<dbReference type="Gene3D" id="1.10.8.60">
    <property type="match status" value="1"/>
</dbReference>
<dbReference type="GO" id="GO:0003887">
    <property type="term" value="F:DNA-directed DNA polymerase activity"/>
    <property type="evidence" value="ECO:0007669"/>
    <property type="project" value="UniProtKB-KW"/>
</dbReference>
<dbReference type="InterPro" id="IPR005790">
    <property type="entry name" value="DNA_polIII_delta"/>
</dbReference>
<evidence type="ECO:0000256" key="5">
    <source>
        <dbReference type="ARBA" id="ARBA00022705"/>
    </source>
</evidence>
<name>A0A0R3JTD3_CALMK</name>
<dbReference type="STRING" id="908809.ABG79_01282"/>
<accession>A0A0R3JTD3</accession>
<evidence type="ECO:0000256" key="2">
    <source>
        <dbReference type="ARBA" id="ARBA00017703"/>
    </source>
</evidence>
<evidence type="ECO:0000313" key="11">
    <source>
        <dbReference type="EMBL" id="KRQ86791.1"/>
    </source>
</evidence>
<evidence type="ECO:0000259" key="10">
    <source>
        <dbReference type="Pfam" id="PF21694"/>
    </source>
</evidence>
<reference evidence="11 12" key="1">
    <citation type="submission" date="2015-09" db="EMBL/GenBank/DDBJ databases">
        <title>Draft genome sequence of a Caloramator mitchellensis, a moderate thermophile from the Great Artesian Basin of Australia.</title>
        <authorList>
            <person name="Patel B.K."/>
        </authorList>
    </citation>
    <scope>NUCLEOTIDE SEQUENCE [LARGE SCALE GENOMIC DNA]</scope>
    <source>
        <strain evidence="11 12">VF08</strain>
    </source>
</reference>
<comment type="similarity">
    <text evidence="7">Belongs to the DNA polymerase HolA subunit family.</text>
</comment>
<dbReference type="InterPro" id="IPR010372">
    <property type="entry name" value="DNA_pol3_delta_N"/>
</dbReference>
<dbReference type="InterPro" id="IPR008921">
    <property type="entry name" value="DNA_pol3_clamp-load_cplx_C"/>
</dbReference>
<dbReference type="NCBIfam" id="TIGR01128">
    <property type="entry name" value="holA"/>
    <property type="match status" value="1"/>
</dbReference>
<dbReference type="InterPro" id="IPR027417">
    <property type="entry name" value="P-loop_NTPase"/>
</dbReference>
<dbReference type="GO" id="GO:0009360">
    <property type="term" value="C:DNA polymerase III complex"/>
    <property type="evidence" value="ECO:0007669"/>
    <property type="project" value="InterPro"/>
</dbReference>
<dbReference type="Gene3D" id="1.20.272.10">
    <property type="match status" value="1"/>
</dbReference>
<evidence type="ECO:0000256" key="8">
    <source>
        <dbReference type="ARBA" id="ARBA00049244"/>
    </source>
</evidence>
<dbReference type="InterPro" id="IPR048466">
    <property type="entry name" value="DNA_pol3_delta-like_C"/>
</dbReference>
<evidence type="ECO:0000313" key="12">
    <source>
        <dbReference type="Proteomes" id="UP000052015"/>
    </source>
</evidence>
<evidence type="ECO:0000256" key="3">
    <source>
        <dbReference type="ARBA" id="ARBA00022679"/>
    </source>
</evidence>
<gene>
    <name evidence="11" type="ORF">ABG79_01282</name>
</gene>
<protein>
    <recommendedName>
        <fullName evidence="2">DNA polymerase III subunit delta</fullName>
        <ecNumber evidence="1">2.7.7.7</ecNumber>
    </recommendedName>
</protein>
<sequence length="343" mass="39562">MMLTNDLKEFEREFQNHNVFIIGGIEKDFIKNSIRKIYTLVDSKETDIRILDAETADFEEIKNACFTTTFFQSRKIVHIKKLNVIGISDNEKNAVDKNLVKNIIEIVKSLPDDTVLLITVELPLDLNNQLCKVVQEIGVVADYTWSKQDLPNYVDKMLNKNGKKIGKAEINYFLDAINYSQDYVKSEVDKLIDVSINEEKITNEMIDSIVTRTVESNVFKMVDSIGRKDAQSAISILTNLINQNEPILKILTMITRQFRLLYLLKSIEERNRNISEEEALKKLGLDLKRRFILRNLRTQNQKFSKNELVKCLNLCLETDFNIKSGKNSDGNLAMELLILNICK</sequence>
<evidence type="ECO:0000256" key="7">
    <source>
        <dbReference type="ARBA" id="ARBA00034754"/>
    </source>
</evidence>
<dbReference type="SUPFAM" id="SSF48019">
    <property type="entry name" value="post-AAA+ oligomerization domain-like"/>
    <property type="match status" value="1"/>
</dbReference>
<dbReference type="Gene3D" id="3.40.50.300">
    <property type="entry name" value="P-loop containing nucleotide triphosphate hydrolases"/>
    <property type="match status" value="1"/>
</dbReference>
<keyword evidence="12" id="KW-1185">Reference proteome</keyword>
<dbReference type="Pfam" id="PF21694">
    <property type="entry name" value="DNA_pol3_delta_C"/>
    <property type="match status" value="1"/>
</dbReference>
<evidence type="ECO:0000256" key="1">
    <source>
        <dbReference type="ARBA" id="ARBA00012417"/>
    </source>
</evidence>
<dbReference type="PANTHER" id="PTHR34388:SF1">
    <property type="entry name" value="DNA POLYMERASE III SUBUNIT DELTA"/>
    <property type="match status" value="1"/>
</dbReference>
<dbReference type="GO" id="GO:0003677">
    <property type="term" value="F:DNA binding"/>
    <property type="evidence" value="ECO:0007669"/>
    <property type="project" value="InterPro"/>
</dbReference>
<dbReference type="GO" id="GO:0006261">
    <property type="term" value="P:DNA-templated DNA replication"/>
    <property type="evidence" value="ECO:0007669"/>
    <property type="project" value="TreeGrafter"/>
</dbReference>
<dbReference type="EMBL" id="LKHP01000006">
    <property type="protein sequence ID" value="KRQ86791.1"/>
    <property type="molecule type" value="Genomic_DNA"/>
</dbReference>
<comment type="caution">
    <text evidence="11">The sequence shown here is derived from an EMBL/GenBank/DDBJ whole genome shotgun (WGS) entry which is preliminary data.</text>
</comment>
<dbReference type="Proteomes" id="UP000052015">
    <property type="component" value="Unassembled WGS sequence"/>
</dbReference>